<dbReference type="AlphaFoldDB" id="A0AAE0YR85"/>
<proteinExistence type="predicted"/>
<organism evidence="2 3">
    <name type="scientific">Elysia crispata</name>
    <name type="common">lettuce slug</name>
    <dbReference type="NCBI Taxonomy" id="231223"/>
    <lineage>
        <taxon>Eukaryota</taxon>
        <taxon>Metazoa</taxon>
        <taxon>Spiralia</taxon>
        <taxon>Lophotrochozoa</taxon>
        <taxon>Mollusca</taxon>
        <taxon>Gastropoda</taxon>
        <taxon>Heterobranchia</taxon>
        <taxon>Euthyneura</taxon>
        <taxon>Panpulmonata</taxon>
        <taxon>Sacoglossa</taxon>
        <taxon>Placobranchoidea</taxon>
        <taxon>Plakobranchidae</taxon>
        <taxon>Elysia</taxon>
    </lineage>
</organism>
<reference evidence="2" key="1">
    <citation type="journal article" date="2023" name="G3 (Bethesda)">
        <title>A reference genome for the long-term kleptoplast-retaining sea slug Elysia crispata morphotype clarki.</title>
        <authorList>
            <person name="Eastman K.E."/>
            <person name="Pendleton A.L."/>
            <person name="Shaikh M.A."/>
            <person name="Suttiyut T."/>
            <person name="Ogas R."/>
            <person name="Tomko P."/>
            <person name="Gavelis G."/>
            <person name="Widhalm J.R."/>
            <person name="Wisecaver J.H."/>
        </authorList>
    </citation>
    <scope>NUCLEOTIDE SEQUENCE</scope>
    <source>
        <strain evidence="2">ECLA1</strain>
    </source>
</reference>
<evidence type="ECO:0000313" key="3">
    <source>
        <dbReference type="Proteomes" id="UP001283361"/>
    </source>
</evidence>
<protein>
    <recommendedName>
        <fullName evidence="1">PiggyBac transposable element-derived protein domain-containing protein</fullName>
    </recommendedName>
</protein>
<name>A0AAE0YR85_9GAST</name>
<dbReference type="Proteomes" id="UP001283361">
    <property type="component" value="Unassembled WGS sequence"/>
</dbReference>
<evidence type="ECO:0000313" key="2">
    <source>
        <dbReference type="EMBL" id="KAK3755502.1"/>
    </source>
</evidence>
<dbReference type="InterPro" id="IPR029526">
    <property type="entry name" value="PGBD"/>
</dbReference>
<sequence>MAEESVLITDELAQEEYSAVDEIMIPFKGRSGIKQYMRKKPHKWGFKLWERAGACGTLLEFECAGVPVCWKQAK</sequence>
<dbReference type="EMBL" id="JAWDGP010005596">
    <property type="protein sequence ID" value="KAK3755502.1"/>
    <property type="molecule type" value="Genomic_DNA"/>
</dbReference>
<dbReference type="Pfam" id="PF13843">
    <property type="entry name" value="DDE_Tnp_1_7"/>
    <property type="match status" value="1"/>
</dbReference>
<evidence type="ECO:0000259" key="1">
    <source>
        <dbReference type="Pfam" id="PF13843"/>
    </source>
</evidence>
<gene>
    <name evidence="2" type="ORF">RRG08_063578</name>
</gene>
<feature type="domain" description="PiggyBac transposable element-derived protein" evidence="1">
    <location>
        <begin position="15"/>
        <end position="52"/>
    </location>
</feature>
<accession>A0AAE0YR85</accession>
<comment type="caution">
    <text evidence="2">The sequence shown here is derived from an EMBL/GenBank/DDBJ whole genome shotgun (WGS) entry which is preliminary data.</text>
</comment>
<keyword evidence="3" id="KW-1185">Reference proteome</keyword>